<dbReference type="SUPFAM" id="SSF158682">
    <property type="entry name" value="TerB-like"/>
    <property type="match status" value="1"/>
</dbReference>
<gene>
    <name evidence="2" type="ORF">G5B37_05030</name>
</gene>
<dbReference type="Gene3D" id="1.10.3680.10">
    <property type="entry name" value="TerB-like"/>
    <property type="match status" value="2"/>
</dbReference>
<evidence type="ECO:0000259" key="1">
    <source>
        <dbReference type="Pfam" id="PF05099"/>
    </source>
</evidence>
<proteinExistence type="predicted"/>
<protein>
    <submittedName>
        <fullName evidence="2">TerB family tellurite resistance protein</fullName>
    </submittedName>
</protein>
<dbReference type="KEGG" id="mgel:G5B37_05030"/>
<dbReference type="CDD" id="cd07177">
    <property type="entry name" value="terB_like"/>
    <property type="match status" value="1"/>
</dbReference>
<dbReference type="InterPro" id="IPR007791">
    <property type="entry name" value="DjlA_N"/>
</dbReference>
<organism evidence="2 3">
    <name type="scientific">Rasiella rasia</name>
    <dbReference type="NCBI Taxonomy" id="2744027"/>
    <lineage>
        <taxon>Bacteria</taxon>
        <taxon>Pseudomonadati</taxon>
        <taxon>Bacteroidota</taxon>
        <taxon>Flavobacteriia</taxon>
        <taxon>Flavobacteriales</taxon>
        <taxon>Flavobacteriaceae</taxon>
        <taxon>Rasiella</taxon>
    </lineage>
</organism>
<feature type="domain" description="Co-chaperone DjlA N-terminal" evidence="1">
    <location>
        <begin position="4"/>
        <end position="46"/>
    </location>
</feature>
<accession>A0A6G6GKA2</accession>
<sequence>MNKEQKSLISDLILIAKADDKITHGEYDFIQRIAERIGVTPKEVDELFHDPLPTKATFTELERITHFHRMVLLMNVDGETHEKEVQLLREFGLELGLRPGAVDQILVAMERYEHKIIPSQELLQIFNTYYN</sequence>
<name>A0A6G6GKA2_9FLAO</name>
<evidence type="ECO:0000313" key="3">
    <source>
        <dbReference type="Proteomes" id="UP000505306"/>
    </source>
</evidence>
<dbReference type="RefSeq" id="WP_164678977.1">
    <property type="nucleotide sequence ID" value="NZ_CP049057.1"/>
</dbReference>
<dbReference type="EMBL" id="CP049057">
    <property type="protein sequence ID" value="QIE58947.1"/>
    <property type="molecule type" value="Genomic_DNA"/>
</dbReference>
<keyword evidence="3" id="KW-1185">Reference proteome</keyword>
<dbReference type="AlphaFoldDB" id="A0A6G6GKA2"/>
<dbReference type="InterPro" id="IPR029024">
    <property type="entry name" value="TerB-like"/>
</dbReference>
<reference evidence="2 3" key="1">
    <citation type="submission" date="2020-02" db="EMBL/GenBank/DDBJ databases">
        <title>Complete genome sequence of Flavobacteriaceae bacterium.</title>
        <authorList>
            <person name="Kim S.-J."/>
            <person name="Kim Y.-S."/>
            <person name="Kim K.-H."/>
        </authorList>
    </citation>
    <scope>NUCLEOTIDE SEQUENCE [LARGE SCALE GENOMIC DNA]</scope>
    <source>
        <strain evidence="2 3">RR4-40</strain>
    </source>
</reference>
<dbReference type="Proteomes" id="UP000505306">
    <property type="component" value="Chromosome"/>
</dbReference>
<evidence type="ECO:0000313" key="2">
    <source>
        <dbReference type="EMBL" id="QIE58947.1"/>
    </source>
</evidence>
<dbReference type="Pfam" id="PF05099">
    <property type="entry name" value="TerB"/>
    <property type="match status" value="1"/>
</dbReference>